<sequence>LTDGKVASEKYFTTKGYKGERQKYLTKQISYSDKGRTEKAFDPYGYSIRLRSEKYFDPYGNFLDQDRWGIKREAAPLPQRPADVSEQEWSRAKSFTHEEQIKRYGRVITETQKPLSKQQLSRARSLTEKAQEDEFGRVIYKRKPPTKKTQGEYYTFLTPMKIKKTRILFLSNTKLFS</sequence>
<evidence type="ECO:0000313" key="1">
    <source>
        <dbReference type="EMBL" id="KKK56098.1"/>
    </source>
</evidence>
<dbReference type="AlphaFoldDB" id="A0A0F8WHL5"/>
<dbReference type="EMBL" id="LAZR01065159">
    <property type="protein sequence ID" value="KKK56098.1"/>
    <property type="molecule type" value="Genomic_DNA"/>
</dbReference>
<feature type="non-terminal residue" evidence="1">
    <location>
        <position position="1"/>
    </location>
</feature>
<protein>
    <submittedName>
        <fullName evidence="1">Uncharacterized protein</fullName>
    </submittedName>
</protein>
<accession>A0A0F8WHL5</accession>
<proteinExistence type="predicted"/>
<organism evidence="1">
    <name type="scientific">marine sediment metagenome</name>
    <dbReference type="NCBI Taxonomy" id="412755"/>
    <lineage>
        <taxon>unclassified sequences</taxon>
        <taxon>metagenomes</taxon>
        <taxon>ecological metagenomes</taxon>
    </lineage>
</organism>
<name>A0A0F8WHL5_9ZZZZ</name>
<gene>
    <name evidence="1" type="ORF">LCGC14_3067960</name>
</gene>
<reference evidence="1" key="1">
    <citation type="journal article" date="2015" name="Nature">
        <title>Complex archaea that bridge the gap between prokaryotes and eukaryotes.</title>
        <authorList>
            <person name="Spang A."/>
            <person name="Saw J.H."/>
            <person name="Jorgensen S.L."/>
            <person name="Zaremba-Niedzwiedzka K."/>
            <person name="Martijn J."/>
            <person name="Lind A.E."/>
            <person name="van Eijk R."/>
            <person name="Schleper C."/>
            <person name="Guy L."/>
            <person name="Ettema T.J."/>
        </authorList>
    </citation>
    <scope>NUCLEOTIDE SEQUENCE</scope>
</reference>
<comment type="caution">
    <text evidence="1">The sequence shown here is derived from an EMBL/GenBank/DDBJ whole genome shotgun (WGS) entry which is preliminary data.</text>
</comment>